<feature type="chain" id="PRO_5025621381" evidence="2">
    <location>
        <begin position="25"/>
        <end position="171"/>
    </location>
</feature>
<accession>A0A671NRD4</accession>
<dbReference type="AlphaFoldDB" id="A0A671NRD4"/>
<dbReference type="InterPro" id="IPR052304">
    <property type="entry name" value="PTTG1IP"/>
</dbReference>
<dbReference type="PANTHER" id="PTHR15191:SF7">
    <property type="entry name" value="PTTG1-INTERACTING PROTEIN B"/>
    <property type="match status" value="1"/>
</dbReference>
<dbReference type="GeneID" id="107677780"/>
<evidence type="ECO:0000313" key="4">
    <source>
        <dbReference type="Proteomes" id="UP000472260"/>
    </source>
</evidence>
<feature type="signal peptide" evidence="2">
    <location>
        <begin position="1"/>
        <end position="24"/>
    </location>
</feature>
<keyword evidence="1" id="KW-0472">Membrane</keyword>
<dbReference type="GO" id="GO:0006606">
    <property type="term" value="P:protein import into nucleus"/>
    <property type="evidence" value="ECO:0007669"/>
    <property type="project" value="TreeGrafter"/>
</dbReference>
<organism evidence="3 4">
    <name type="scientific">Sinocyclocheilus anshuiensis</name>
    <dbReference type="NCBI Taxonomy" id="1608454"/>
    <lineage>
        <taxon>Eukaryota</taxon>
        <taxon>Metazoa</taxon>
        <taxon>Chordata</taxon>
        <taxon>Craniata</taxon>
        <taxon>Vertebrata</taxon>
        <taxon>Euteleostomi</taxon>
        <taxon>Actinopterygii</taxon>
        <taxon>Neopterygii</taxon>
        <taxon>Teleostei</taxon>
        <taxon>Ostariophysi</taxon>
        <taxon>Cypriniformes</taxon>
        <taxon>Cyprinidae</taxon>
        <taxon>Cyprininae</taxon>
        <taxon>Sinocyclocheilus</taxon>
    </lineage>
</organism>
<feature type="transmembrane region" description="Helical" evidence="1">
    <location>
        <begin position="91"/>
        <end position="114"/>
    </location>
</feature>
<protein>
    <submittedName>
        <fullName evidence="3">Pituitary tumor-transforming gene 1 protein-interacting protein-like</fullName>
    </submittedName>
</protein>
<keyword evidence="4" id="KW-1185">Reference proteome</keyword>
<reference evidence="3" key="1">
    <citation type="submission" date="2025-08" db="UniProtKB">
        <authorList>
            <consortium name="Ensembl"/>
        </authorList>
    </citation>
    <scope>IDENTIFICATION</scope>
</reference>
<keyword evidence="1" id="KW-1133">Transmembrane helix</keyword>
<dbReference type="GO" id="GO:0005737">
    <property type="term" value="C:cytoplasm"/>
    <property type="evidence" value="ECO:0007669"/>
    <property type="project" value="TreeGrafter"/>
</dbReference>
<gene>
    <name evidence="3" type="primary">pttg1ipb</name>
</gene>
<dbReference type="KEGG" id="sanh:107677780"/>
<proteinExistence type="predicted"/>
<evidence type="ECO:0000256" key="2">
    <source>
        <dbReference type="SAM" id="SignalP"/>
    </source>
</evidence>
<dbReference type="OrthoDB" id="5829916at2759"/>
<dbReference type="Proteomes" id="UP000472260">
    <property type="component" value="Unassembled WGS sequence"/>
</dbReference>
<keyword evidence="2" id="KW-0732">Signal</keyword>
<keyword evidence="1" id="KW-0812">Transmembrane</keyword>
<evidence type="ECO:0000256" key="1">
    <source>
        <dbReference type="SAM" id="Phobius"/>
    </source>
</evidence>
<sequence length="171" mass="19962">MIQTRTFLLFAFVFFVFCFVIVFGQTTSPETNCTIKSNTTCEECLMIVSCLWCISSQKCIDYPVKSILPSHSVCPLSEARWGVCWMNFQTLIITISVIVGVIIIAIFVCCFCCCKCENIGSKRSDVRMERQGHLRKFRQEERKAEMRQRHEEMRLKYGLKKDNQYSRFENS</sequence>
<evidence type="ECO:0000313" key="3">
    <source>
        <dbReference type="Ensembl" id="ENSSANP00000047388.1"/>
    </source>
</evidence>
<dbReference type="GO" id="GO:0005634">
    <property type="term" value="C:nucleus"/>
    <property type="evidence" value="ECO:0007669"/>
    <property type="project" value="TreeGrafter"/>
</dbReference>
<dbReference type="CTD" id="449768"/>
<reference evidence="3" key="2">
    <citation type="submission" date="2025-09" db="UniProtKB">
        <authorList>
            <consortium name="Ensembl"/>
        </authorList>
    </citation>
    <scope>IDENTIFICATION</scope>
</reference>
<name>A0A671NRD4_9TELE</name>
<dbReference type="Ensembl" id="ENSSANT00000050403.1">
    <property type="protein sequence ID" value="ENSSANP00000047388.1"/>
    <property type="gene ID" value="ENSSANG00000023904.1"/>
</dbReference>
<dbReference type="PANTHER" id="PTHR15191">
    <property type="entry name" value="PROTEIN CBG20567"/>
    <property type="match status" value="1"/>
</dbReference>
<dbReference type="RefSeq" id="XP_016328288.1">
    <property type="nucleotide sequence ID" value="XM_016472802.1"/>
</dbReference>